<dbReference type="Proteomes" id="UP000529861">
    <property type="component" value="Unassembled WGS sequence"/>
</dbReference>
<protein>
    <submittedName>
        <fullName evidence="1">Uncharacterized protein</fullName>
    </submittedName>
</protein>
<dbReference type="RefSeq" id="WP_170271189.1">
    <property type="nucleotide sequence ID" value="NZ_JABEQB010000025.1"/>
</dbReference>
<comment type="caution">
    <text evidence="1">The sequence shown here is derived from an EMBL/GenBank/DDBJ whole genome shotgun (WGS) entry which is preliminary data.</text>
</comment>
<dbReference type="EMBL" id="JABEQB010000025">
    <property type="protein sequence ID" value="NNG67328.1"/>
    <property type="molecule type" value="Genomic_DNA"/>
</dbReference>
<reference evidence="1 2" key="1">
    <citation type="submission" date="2020-04" db="EMBL/GenBank/DDBJ databases">
        <title>Draft genome sequence of Caldanaerobacter sunterraneus. strain 1523vc isolated from Griffin hot spring, Kamchatka, Russia.</title>
        <authorList>
            <person name="Toshchakov S.V."/>
            <person name="Podosokorskaya O.A."/>
            <person name="Kublanov I.V."/>
            <person name="Korzhenkov A."/>
            <person name="Patrushev M.V."/>
        </authorList>
    </citation>
    <scope>NUCLEOTIDE SEQUENCE [LARGE SCALE GENOMIC DNA]</scope>
    <source>
        <strain evidence="1 2">1523vc</strain>
    </source>
</reference>
<name>A0A7Y2PMQ1_9THEO</name>
<sequence>MKLYRKICKKCGKVFVTSVRNQRLCKFCRIENREETNRKYELKRREKAVK</sequence>
<evidence type="ECO:0000313" key="1">
    <source>
        <dbReference type="EMBL" id="NNG67328.1"/>
    </source>
</evidence>
<gene>
    <name evidence="1" type="ORF">HKI81_08860</name>
</gene>
<organism evidence="1 2">
    <name type="scientific">Caldanaerobacter subterraneus</name>
    <dbReference type="NCBI Taxonomy" id="911092"/>
    <lineage>
        <taxon>Bacteria</taxon>
        <taxon>Bacillati</taxon>
        <taxon>Bacillota</taxon>
        <taxon>Clostridia</taxon>
        <taxon>Thermoanaerobacterales</taxon>
        <taxon>Thermoanaerobacteraceae</taxon>
        <taxon>Caldanaerobacter</taxon>
    </lineage>
</organism>
<accession>A0A7Y2PMQ1</accession>
<evidence type="ECO:0000313" key="2">
    <source>
        <dbReference type="Proteomes" id="UP000529861"/>
    </source>
</evidence>
<dbReference type="AlphaFoldDB" id="A0A7Y2PMQ1"/>
<proteinExistence type="predicted"/>